<comment type="caution">
    <text evidence="2">The sequence shown here is derived from an EMBL/GenBank/DDBJ whole genome shotgun (WGS) entry which is preliminary data.</text>
</comment>
<keyword evidence="1" id="KW-0472">Membrane</keyword>
<evidence type="ECO:0000313" key="2">
    <source>
        <dbReference type="EMBL" id="RMZ15918.1"/>
    </source>
</evidence>
<dbReference type="Proteomes" id="UP000280598">
    <property type="component" value="Unassembled WGS sequence"/>
</dbReference>
<dbReference type="SUPFAM" id="SSF54637">
    <property type="entry name" value="Thioesterase/thiol ester dehydrase-isomerase"/>
    <property type="match status" value="1"/>
</dbReference>
<evidence type="ECO:0000313" key="3">
    <source>
        <dbReference type="Proteomes" id="UP000280598"/>
    </source>
</evidence>
<dbReference type="PANTHER" id="PTHR47260">
    <property type="entry name" value="UPF0644 PROTEIN PB2B4.06"/>
    <property type="match status" value="1"/>
</dbReference>
<accession>A0A3M7HRS4</accession>
<sequence length="358" mass="39088">MKATFDKQVTGGIMNVARTLRPRLLRLHLSSRYQYLRRCESTAAGQTNAAPAAPSPQPSFLKRFRSPILWSSLALALGFTGGSLVSHTLAPPPMPEPGTHEDGVLMGDLNRQIDEDFKVKVLRGKCLGVAKQLKGAEGGWVEIVPPPPEDTRLRADGLVEKMQGAKGLGVERLFWDRGEHKLVAVIWFGGSLCGWPGVTHGGAIATALSDKLALAASLAENRNSQTTSAAAIPQRMPGTGNHAKMFSPSDKPDEPAQLSLSYVKPTLANDFYVIRVQPSMNLEQDPAKIVPNEPPGGHEYEATLETLDARICVKAKARFEASNLLQRTGEQVQEAAKSTYSEFREWMWPSRQQNSQIN</sequence>
<gene>
    <name evidence="2" type="ORF">D0860_01342</name>
</gene>
<protein>
    <recommendedName>
        <fullName evidence="4">Thioesterase domain-containing protein</fullName>
    </recommendedName>
</protein>
<dbReference type="PANTHER" id="PTHR47260:SF1">
    <property type="entry name" value="UPF0644 PROTEIN PB2B4.06"/>
    <property type="match status" value="1"/>
</dbReference>
<name>A0A3M7HRS4_HORWE</name>
<keyword evidence="1" id="KW-0812">Transmembrane</keyword>
<dbReference type="AlphaFoldDB" id="A0A3M7HRS4"/>
<feature type="transmembrane region" description="Helical" evidence="1">
    <location>
        <begin position="68"/>
        <end position="90"/>
    </location>
</feature>
<evidence type="ECO:0000256" key="1">
    <source>
        <dbReference type="SAM" id="Phobius"/>
    </source>
</evidence>
<evidence type="ECO:0008006" key="4">
    <source>
        <dbReference type="Google" id="ProtNLM"/>
    </source>
</evidence>
<proteinExistence type="predicted"/>
<dbReference type="InterPro" id="IPR052061">
    <property type="entry name" value="PTE-AB_protein"/>
</dbReference>
<keyword evidence="1" id="KW-1133">Transmembrane helix</keyword>
<dbReference type="InterPro" id="IPR029069">
    <property type="entry name" value="HotDog_dom_sf"/>
</dbReference>
<dbReference type="VEuPathDB" id="FungiDB:BTJ68_13723"/>
<organism evidence="2 3">
    <name type="scientific">Hortaea werneckii</name>
    <name type="common">Black yeast</name>
    <name type="synonym">Cladosporium werneckii</name>
    <dbReference type="NCBI Taxonomy" id="91943"/>
    <lineage>
        <taxon>Eukaryota</taxon>
        <taxon>Fungi</taxon>
        <taxon>Dikarya</taxon>
        <taxon>Ascomycota</taxon>
        <taxon>Pezizomycotina</taxon>
        <taxon>Dothideomycetes</taxon>
        <taxon>Dothideomycetidae</taxon>
        <taxon>Mycosphaerellales</taxon>
        <taxon>Teratosphaeriaceae</taxon>
        <taxon>Hortaea</taxon>
    </lineage>
</organism>
<reference evidence="2 3" key="1">
    <citation type="journal article" date="2018" name="BMC Genomics">
        <title>Genomic evidence for intraspecific hybridization in a clonal and extremely halotolerant yeast.</title>
        <authorList>
            <person name="Gostincar C."/>
            <person name="Stajich J.E."/>
            <person name="Zupancic J."/>
            <person name="Zalar P."/>
            <person name="Gunde-Cimerman N."/>
        </authorList>
    </citation>
    <scope>NUCLEOTIDE SEQUENCE [LARGE SCALE GENOMIC DNA]</scope>
    <source>
        <strain evidence="2 3">EXF-562</strain>
    </source>
</reference>
<dbReference type="EMBL" id="QWIS01000015">
    <property type="protein sequence ID" value="RMZ15918.1"/>
    <property type="molecule type" value="Genomic_DNA"/>
</dbReference>
<dbReference type="Gene3D" id="3.10.129.10">
    <property type="entry name" value="Hotdog Thioesterase"/>
    <property type="match status" value="1"/>
</dbReference>